<keyword evidence="14" id="KW-1185">Reference proteome</keyword>
<dbReference type="InterPro" id="IPR000990">
    <property type="entry name" value="Innexin"/>
</dbReference>
<protein>
    <recommendedName>
        <fullName evidence="12">Innexin</fullName>
    </recommendedName>
</protein>
<evidence type="ECO:0000256" key="2">
    <source>
        <dbReference type="ARBA" id="ARBA00004651"/>
    </source>
</evidence>
<comment type="function">
    <text evidence="12">Structural component of the gap junctions.</text>
</comment>
<keyword evidence="7" id="KW-0965">Cell junction</keyword>
<dbReference type="PRINTS" id="PR01262">
    <property type="entry name" value="INNEXIN"/>
</dbReference>
<gene>
    <name evidence="12" type="primary">inx</name>
</gene>
<accession>A0A8R1HKB0</accession>
<dbReference type="GO" id="GO:0005921">
    <property type="term" value="C:gap junction"/>
    <property type="evidence" value="ECO:0007669"/>
    <property type="project" value="UniProtKB-SubCell"/>
</dbReference>
<keyword evidence="6" id="KW-0303">Gap junction</keyword>
<dbReference type="AlphaFoldDB" id="A0A8R1HKB0"/>
<dbReference type="PROSITE" id="PS51013">
    <property type="entry name" value="PANNEXIN"/>
    <property type="match status" value="1"/>
</dbReference>
<feature type="transmembrane region" description="Helical" evidence="12">
    <location>
        <begin position="160"/>
        <end position="182"/>
    </location>
</feature>
<reference evidence="14" key="1">
    <citation type="submission" date="2010-08" db="EMBL/GenBank/DDBJ databases">
        <authorList>
            <consortium name="Caenorhabditis japonica Sequencing Consortium"/>
            <person name="Wilson R.K."/>
        </authorList>
    </citation>
    <scope>NUCLEOTIDE SEQUENCE [LARGE SCALE GENOMIC DNA]</scope>
    <source>
        <strain evidence="14">DF5081</strain>
    </source>
</reference>
<feature type="transmembrane region" description="Helical" evidence="12">
    <location>
        <begin position="251"/>
        <end position="274"/>
    </location>
</feature>
<keyword evidence="9 12" id="KW-0406">Ion transport</keyword>
<evidence type="ECO:0000256" key="12">
    <source>
        <dbReference type="RuleBase" id="RU010713"/>
    </source>
</evidence>
<comment type="similarity">
    <text evidence="12">Belongs to the pannexin family.</text>
</comment>
<evidence type="ECO:0000256" key="1">
    <source>
        <dbReference type="ARBA" id="ARBA00004610"/>
    </source>
</evidence>
<dbReference type="GO" id="GO:0034220">
    <property type="term" value="P:monoatomic ion transmembrane transport"/>
    <property type="evidence" value="ECO:0007669"/>
    <property type="project" value="UniProtKB-KW"/>
</dbReference>
<keyword evidence="3 12" id="KW-0813">Transport</keyword>
<dbReference type="PANTHER" id="PTHR11893:SF27">
    <property type="entry name" value="INNEXIN-17"/>
    <property type="match status" value="1"/>
</dbReference>
<evidence type="ECO:0000256" key="11">
    <source>
        <dbReference type="ARBA" id="ARBA00023303"/>
    </source>
</evidence>
<evidence type="ECO:0000256" key="3">
    <source>
        <dbReference type="ARBA" id="ARBA00022448"/>
    </source>
</evidence>
<dbReference type="PANTHER" id="PTHR11893">
    <property type="entry name" value="INNEXIN"/>
    <property type="match status" value="1"/>
</dbReference>
<evidence type="ECO:0000256" key="9">
    <source>
        <dbReference type="ARBA" id="ARBA00023065"/>
    </source>
</evidence>
<keyword evidence="4" id="KW-1003">Cell membrane</keyword>
<feature type="transmembrane region" description="Helical" evidence="12">
    <location>
        <begin position="98"/>
        <end position="116"/>
    </location>
</feature>
<evidence type="ECO:0000256" key="10">
    <source>
        <dbReference type="ARBA" id="ARBA00023136"/>
    </source>
</evidence>
<evidence type="ECO:0000313" key="13">
    <source>
        <dbReference type="EnsemblMetazoa" id="CJA00231.1"/>
    </source>
</evidence>
<dbReference type="Proteomes" id="UP000005237">
    <property type="component" value="Unassembled WGS sequence"/>
</dbReference>
<dbReference type="EnsemblMetazoa" id="CJA00231.1">
    <property type="protein sequence ID" value="CJA00231.1"/>
    <property type="gene ID" value="WBGene00119435"/>
</dbReference>
<dbReference type="Pfam" id="PF00876">
    <property type="entry name" value="Innexin"/>
    <property type="match status" value="1"/>
</dbReference>
<comment type="subcellular location">
    <subcellularLocation>
        <location evidence="1">Cell junction</location>
        <location evidence="1">Gap junction</location>
    </subcellularLocation>
    <subcellularLocation>
        <location evidence="2 12">Cell membrane</location>
        <topology evidence="2 12">Multi-pass membrane protein</topology>
    </subcellularLocation>
</comment>
<name>A0A8R1HKB0_CAEJA</name>
<evidence type="ECO:0000256" key="7">
    <source>
        <dbReference type="ARBA" id="ARBA00022949"/>
    </source>
</evidence>
<keyword evidence="5 12" id="KW-0812">Transmembrane</keyword>
<keyword evidence="11 12" id="KW-0407">Ion channel</keyword>
<evidence type="ECO:0000256" key="5">
    <source>
        <dbReference type="ARBA" id="ARBA00022692"/>
    </source>
</evidence>
<evidence type="ECO:0000256" key="6">
    <source>
        <dbReference type="ARBA" id="ARBA00022868"/>
    </source>
</evidence>
<reference evidence="13" key="2">
    <citation type="submission" date="2022-06" db="UniProtKB">
        <authorList>
            <consortium name="EnsemblMetazoa"/>
        </authorList>
    </citation>
    <scope>IDENTIFICATION</scope>
    <source>
        <strain evidence="13">DF5081</strain>
    </source>
</reference>
<evidence type="ECO:0000313" key="14">
    <source>
        <dbReference type="Proteomes" id="UP000005237"/>
    </source>
</evidence>
<keyword evidence="10 12" id="KW-0472">Membrane</keyword>
<keyword evidence="8 12" id="KW-1133">Transmembrane helix</keyword>
<dbReference type="GO" id="GO:0005886">
    <property type="term" value="C:plasma membrane"/>
    <property type="evidence" value="ECO:0007669"/>
    <property type="project" value="UniProtKB-SubCell"/>
</dbReference>
<dbReference type="GO" id="GO:0005243">
    <property type="term" value="F:gap junction channel activity"/>
    <property type="evidence" value="ECO:0007669"/>
    <property type="project" value="TreeGrafter"/>
</dbReference>
<feature type="transmembrane region" description="Helical" evidence="12">
    <location>
        <begin position="24"/>
        <end position="42"/>
    </location>
</feature>
<organism evidence="13 14">
    <name type="scientific">Caenorhabditis japonica</name>
    <dbReference type="NCBI Taxonomy" id="281687"/>
    <lineage>
        <taxon>Eukaryota</taxon>
        <taxon>Metazoa</taxon>
        <taxon>Ecdysozoa</taxon>
        <taxon>Nematoda</taxon>
        <taxon>Chromadorea</taxon>
        <taxon>Rhabditida</taxon>
        <taxon>Rhabditina</taxon>
        <taxon>Rhabditomorpha</taxon>
        <taxon>Rhabditoidea</taxon>
        <taxon>Rhabditidae</taxon>
        <taxon>Peloderinae</taxon>
        <taxon>Caenorhabditis</taxon>
    </lineage>
</organism>
<evidence type="ECO:0000256" key="8">
    <source>
        <dbReference type="ARBA" id="ARBA00022989"/>
    </source>
</evidence>
<evidence type="ECO:0000256" key="4">
    <source>
        <dbReference type="ARBA" id="ARBA00022475"/>
    </source>
</evidence>
<sequence>MRIDTPFFKADVRPTFDSDAIDRLRYFATVLILCSCALFIMAKQYVGESVQCWAPRQFKKGWEVYAETYCLIENTYHVGMNATNLPTPEQRNNQKFRYYQWVPFILFFLAMALYIPRLVWRILQSLSGTNISIVTANLRKNAISGLDQKKEDDKFSVSKLTICMLSTKVLAVLVLIGSMVFLDFFMGLGPMYGWTVTKQVLQGKQWQESGTFPRVTFCDFEVRELGYVNNWSLQCVLMVNMFNEKLFIALWWWYLVLLCLSIFDLFAFLFRFTVHHQVKFISRILACHTDEPISTTAVGEFNRRVLKIDGINLMHLIYSNATIFEAAEFLSPTWENFAKDKKW</sequence>
<proteinExistence type="inferred from homology"/>